<sequence length="85" mass="10006">MGRILYWTEKWAYIGIAAVAIIGFYILFKEWGDEKVNYFLFTGDLESAATVFLIICAVAFAFKKLWKWEIREIFRPKHGPARGRR</sequence>
<dbReference type="Proteomes" id="UP000565078">
    <property type="component" value="Unassembled WGS sequence"/>
</dbReference>
<comment type="caution">
    <text evidence="2">The sequence shown here is derived from an EMBL/GenBank/DDBJ whole genome shotgun (WGS) entry which is preliminary data.</text>
</comment>
<protein>
    <submittedName>
        <fullName evidence="2">Uncharacterized protein</fullName>
    </submittedName>
</protein>
<evidence type="ECO:0000313" key="3">
    <source>
        <dbReference type="Proteomes" id="UP000565078"/>
    </source>
</evidence>
<name>A0A7J4IXG6_9ARCH</name>
<feature type="transmembrane region" description="Helical" evidence="1">
    <location>
        <begin position="12"/>
        <end position="28"/>
    </location>
</feature>
<proteinExistence type="predicted"/>
<reference evidence="3" key="1">
    <citation type="journal article" date="2020" name="bioRxiv">
        <title>A rank-normalized archaeal taxonomy based on genome phylogeny resolves widespread incomplete and uneven classifications.</title>
        <authorList>
            <person name="Rinke C."/>
            <person name="Chuvochina M."/>
            <person name="Mussig A.J."/>
            <person name="Chaumeil P.-A."/>
            <person name="Waite D.W."/>
            <person name="Whitman W.B."/>
            <person name="Parks D.H."/>
            <person name="Hugenholtz P."/>
        </authorList>
    </citation>
    <scope>NUCLEOTIDE SEQUENCE [LARGE SCALE GENOMIC DNA]</scope>
</reference>
<gene>
    <name evidence="2" type="ORF">HA254_06015</name>
</gene>
<keyword evidence="1" id="KW-1133">Transmembrane helix</keyword>
<dbReference type="EMBL" id="DUGC01000095">
    <property type="protein sequence ID" value="HIH10192.1"/>
    <property type="molecule type" value="Genomic_DNA"/>
</dbReference>
<evidence type="ECO:0000313" key="2">
    <source>
        <dbReference type="EMBL" id="HIH10192.1"/>
    </source>
</evidence>
<keyword evidence="1" id="KW-0472">Membrane</keyword>
<evidence type="ECO:0000256" key="1">
    <source>
        <dbReference type="SAM" id="Phobius"/>
    </source>
</evidence>
<feature type="transmembrane region" description="Helical" evidence="1">
    <location>
        <begin position="48"/>
        <end position="66"/>
    </location>
</feature>
<organism evidence="2 3">
    <name type="scientific">Candidatus Iainarchaeum sp</name>
    <dbReference type="NCBI Taxonomy" id="3101447"/>
    <lineage>
        <taxon>Archaea</taxon>
        <taxon>Candidatus Iainarchaeota</taxon>
        <taxon>Candidatus Iainarchaeia</taxon>
        <taxon>Candidatus Iainarchaeales</taxon>
        <taxon>Candidatus Iainarchaeaceae</taxon>
        <taxon>Candidatus Iainarchaeum</taxon>
    </lineage>
</organism>
<keyword evidence="1" id="KW-0812">Transmembrane</keyword>
<accession>A0A7J4IXG6</accession>
<dbReference type="AlphaFoldDB" id="A0A7J4IXG6"/>